<evidence type="ECO:0000313" key="2">
    <source>
        <dbReference type="EMBL" id="MBD5806236.1"/>
    </source>
</evidence>
<gene>
    <name evidence="2" type="ORF">DTK66_03755</name>
</gene>
<comment type="caution">
    <text evidence="2">The sequence shown here is derived from an EMBL/GenBank/DDBJ whole genome shotgun (WGS) entry which is preliminary data.</text>
</comment>
<protein>
    <submittedName>
        <fullName evidence="2">Streptolysin associated protein SagD</fullName>
    </submittedName>
</protein>
<dbReference type="PROSITE" id="PS51664">
    <property type="entry name" value="YCAO"/>
    <property type="match status" value="1"/>
</dbReference>
<evidence type="ECO:0000259" key="1">
    <source>
        <dbReference type="PROSITE" id="PS51664"/>
    </source>
</evidence>
<proteinExistence type="predicted"/>
<dbReference type="EMBL" id="QORN01000012">
    <property type="protein sequence ID" value="MBD5806236.1"/>
    <property type="molecule type" value="Genomic_DNA"/>
</dbReference>
<dbReference type="PANTHER" id="PTHR37809:SF1">
    <property type="entry name" value="RIBOSOMAL PROTEIN S12 METHYLTHIOTRANSFERASE ACCESSORY FACTOR YCAO"/>
    <property type="match status" value="1"/>
</dbReference>
<dbReference type="InterPro" id="IPR003776">
    <property type="entry name" value="YcaO-like_dom"/>
</dbReference>
<dbReference type="Proteomes" id="UP000704341">
    <property type="component" value="Unassembled WGS sequence"/>
</dbReference>
<dbReference type="Gene3D" id="3.30.1330.230">
    <property type="match status" value="1"/>
</dbReference>
<dbReference type="PANTHER" id="PTHR37809">
    <property type="entry name" value="RIBOSOMAL PROTEIN S12 METHYLTHIOTRANSFERASE ACCESSORY FACTOR YCAO"/>
    <property type="match status" value="1"/>
</dbReference>
<name>A0ABR8P695_9LACO</name>
<organism evidence="2 3">
    <name type="scientific">Limosilactobacillus walteri</name>
    <dbReference type="NCBI Taxonomy" id="2268022"/>
    <lineage>
        <taxon>Bacteria</taxon>
        <taxon>Bacillati</taxon>
        <taxon>Bacillota</taxon>
        <taxon>Bacilli</taxon>
        <taxon>Lactobacillales</taxon>
        <taxon>Lactobacillaceae</taxon>
        <taxon>Limosilactobacillus</taxon>
    </lineage>
</organism>
<accession>A0ABR8P695</accession>
<evidence type="ECO:0000313" key="3">
    <source>
        <dbReference type="Proteomes" id="UP000704341"/>
    </source>
</evidence>
<sequence>MISILNDANYSSYRHSILSGKVTGIWNNVLFMGTSSYPIFPYNYLTSEFSSFEKNIYKNNVPKIVYHLSGYGSLFNESYISFLGESTERYSYVLSKILLKSNIIKGSYKELKSKYLNDYILPLKYINIQFEKNSVNYLNADDKIKWVCMNSLINPGKKVWIPLQFVLLADNETFQNEKKYNITAVSTGTACHDNFTAALQNALIEYEQIDSFNLWWYGGIKGTPLKCSMQFIQKLFDNVDTKQFSSNFKIRFTDISFDKDIYVIVCEIFANEGDDNLPKYTVGVQGGLTKSKCVYRSFMEALTVLEYSMNVAWLEPKKYIASTTRKQIGNLDDNVLKYAIEGKPKLKLNNFSFTTRKKSKTLKQQLENLSSLSKYAACLDISPLEFKNLGFTIVRVIVPELLPVSMPTYPPKYHPKYKKIGGIKNTNVHPMA</sequence>
<reference evidence="2 3" key="1">
    <citation type="submission" date="2018-07" db="EMBL/GenBank/DDBJ databases">
        <title>Phylogenomic Insights into understanding Host Adaptation of Lactobacillus reuteri by a novel species, Lactobacillus spp. M31.</title>
        <authorList>
            <person name="Sharma S."/>
            <person name="Patil P."/>
            <person name="Korpole S."/>
            <person name="Patil P.B."/>
        </authorList>
    </citation>
    <scope>NUCLEOTIDE SEQUENCE [LARGE SCALE GENOMIC DNA]</scope>
    <source>
        <strain evidence="2 3">M31</strain>
    </source>
</reference>
<dbReference type="Pfam" id="PF02624">
    <property type="entry name" value="YcaO"/>
    <property type="match status" value="1"/>
</dbReference>
<feature type="domain" description="YcaO" evidence="1">
    <location>
        <begin position="70"/>
        <end position="432"/>
    </location>
</feature>
<dbReference type="InterPro" id="IPR027624">
    <property type="entry name" value="TOMM_cyclo_SagD"/>
</dbReference>
<keyword evidence="3" id="KW-1185">Reference proteome</keyword>
<dbReference type="NCBIfam" id="TIGR03604">
    <property type="entry name" value="TOMM_cyclo_SagD"/>
    <property type="match status" value="1"/>
</dbReference>